<evidence type="ECO:0000313" key="1">
    <source>
        <dbReference type="EMBL" id="XFO70889.1"/>
    </source>
</evidence>
<sequence>MYIGQSKILENKIIIYFKCQTCDSPEQLISSELFARVLKMAVQELAEKNSMLLDIFENRNNINDEDIQKLIDTLLYAYRMPVNLITQVVKGLEQFLKNPVLLSDFIQYLHDYWRKFERIIIICRSSEEDKLEERPYMTFQETVEKLKYLISKIYCNLQINIAHQSVHQVATGGELAAIVTEKTFPFKGAAYNKLNEIPVIRQICIYPPIILNSPTTKRTGNFEQIAQNPIEIVDIDPEEWLCYPAKVGNLVINIYFHQRFFTLGLSLCNLFELAKDHDLNKCPDAIYLFGIPGAAIDGLAKLPIVFYDDEENNMIVGAVPNYDEFGYFGYLKKMVLTLHNICIMKIGDMPFHGAMARIVLKGNKAANVLLMGDGGAGKSEMLAAFQVLAGEYIQDINIIADDMGSLSINEHGEVIAYGTEIGGFVRLDALNPDYVFSQIDKAIIMNVNKKNARIVLPLTNLDYVTKGYKVDCILYCNNYEEVTEKQPVIERFASLAEAINTFRQGAVMSVGVSSSTGLVHSYFANVFGPAQYRQLHEPIAEKFFNRFFANKLFVGHMRTRLSIKGWERKGPEEAAKELFKIIQNSDW</sequence>
<dbReference type="Proteomes" id="UP000216052">
    <property type="component" value="Chromosome"/>
</dbReference>
<proteinExistence type="predicted"/>
<evidence type="ECO:0000313" key="2">
    <source>
        <dbReference type="Proteomes" id="UP000216052"/>
    </source>
</evidence>
<dbReference type="SUPFAM" id="SSF53795">
    <property type="entry name" value="PEP carboxykinase-like"/>
    <property type="match status" value="1"/>
</dbReference>
<dbReference type="RefSeq" id="WP_093795141.1">
    <property type="nucleotide sequence ID" value="NZ_CP155571.1"/>
</dbReference>
<organism evidence="1 2">
    <name type="scientific">Sporomusa acidovorans (strain ATCC 49682 / DSM 3132 / Mol)</name>
    <dbReference type="NCBI Taxonomy" id="1123286"/>
    <lineage>
        <taxon>Bacteria</taxon>
        <taxon>Bacillati</taxon>
        <taxon>Bacillota</taxon>
        <taxon>Negativicutes</taxon>
        <taxon>Selenomonadales</taxon>
        <taxon>Sporomusaceae</taxon>
        <taxon>Sporomusa</taxon>
    </lineage>
</organism>
<dbReference type="EMBL" id="CP155571">
    <property type="protein sequence ID" value="XFO70889.1"/>
    <property type="molecule type" value="Genomic_DNA"/>
</dbReference>
<reference evidence="1" key="1">
    <citation type="submission" date="2024-05" db="EMBL/GenBank/DDBJ databases">
        <title>Isolation and characterization of Sporomusa carbonis sp. nov., a carboxydotrophic hydrogenogen in the genus of Sporomusa isolated from a charcoal burning pile.</title>
        <authorList>
            <person name="Boeer T."/>
            <person name="Rosenbaum F."/>
            <person name="Eysell L."/>
            <person name="Mueller V."/>
            <person name="Daniel R."/>
            <person name="Poehlein A."/>
        </authorList>
    </citation>
    <scope>NUCLEOTIDE SEQUENCE [LARGE SCALE GENOMIC DNA]</scope>
    <source>
        <strain evidence="1">DSM 3132</strain>
    </source>
</reference>
<accession>A0ABZ3IYI8</accession>
<evidence type="ECO:0008006" key="3">
    <source>
        <dbReference type="Google" id="ProtNLM"/>
    </source>
</evidence>
<gene>
    <name evidence="1" type="ORF">SPACI_008890</name>
</gene>
<keyword evidence="2" id="KW-1185">Reference proteome</keyword>
<name>A0ABZ3IYI8_SPOA4</name>
<protein>
    <recommendedName>
        <fullName evidence="3">Phosphoenolpyruvate carboxykinase</fullName>
    </recommendedName>
</protein>